<dbReference type="EMBL" id="LAZR01013524">
    <property type="protein sequence ID" value="KKM21554.1"/>
    <property type="molecule type" value="Genomic_DNA"/>
</dbReference>
<reference evidence="1" key="1">
    <citation type="journal article" date="2015" name="Nature">
        <title>Complex archaea that bridge the gap between prokaryotes and eukaryotes.</title>
        <authorList>
            <person name="Spang A."/>
            <person name="Saw J.H."/>
            <person name="Jorgensen S.L."/>
            <person name="Zaremba-Niedzwiedzka K."/>
            <person name="Martijn J."/>
            <person name="Lind A.E."/>
            <person name="van Eijk R."/>
            <person name="Schleper C."/>
            <person name="Guy L."/>
            <person name="Ettema T.J."/>
        </authorList>
    </citation>
    <scope>NUCLEOTIDE SEQUENCE</scope>
</reference>
<feature type="non-terminal residue" evidence="1">
    <location>
        <position position="115"/>
    </location>
</feature>
<sequence>MALRSYGRSLVIYDTWAATTEYSLTDRVVPTVSNGRCYECTTAGTSGETEPTWNTTLESTTNDETVIWTCKEIPFGPNPLTVTMDMTGQGGLAVTEIWVKSDVESEFLVYGSYNG</sequence>
<proteinExistence type="predicted"/>
<organism evidence="1">
    <name type="scientific">marine sediment metagenome</name>
    <dbReference type="NCBI Taxonomy" id="412755"/>
    <lineage>
        <taxon>unclassified sequences</taxon>
        <taxon>metagenomes</taxon>
        <taxon>ecological metagenomes</taxon>
    </lineage>
</organism>
<protein>
    <submittedName>
        <fullName evidence="1">Uncharacterized protein</fullName>
    </submittedName>
</protein>
<gene>
    <name evidence="1" type="ORF">LCGC14_1634200</name>
</gene>
<dbReference type="AlphaFoldDB" id="A0A0F9INZ7"/>
<accession>A0A0F9INZ7</accession>
<comment type="caution">
    <text evidence="1">The sequence shown here is derived from an EMBL/GenBank/DDBJ whole genome shotgun (WGS) entry which is preliminary data.</text>
</comment>
<name>A0A0F9INZ7_9ZZZZ</name>
<evidence type="ECO:0000313" key="1">
    <source>
        <dbReference type="EMBL" id="KKM21554.1"/>
    </source>
</evidence>